<sequence length="809" mass="91791">MPKFISIPLKKTKPVDWTNPLSTYIGRIYGNASDFEHEIATFNKLRTDLIHCDEDPIGRDLYYRYYGQLEMLELRIAVESLGIEFCWYDAFVPSVSHKQHSLAFEKASVLFNLAGIMSHLAATADELKVSYEWFQKAAGVYQYIQESFLHAPSDDLSVQSMQALAKLMLAQAQEVFLLRYIETTAEPKQSLLARLAKSTAKLYGSASELIQNVKTMQYNWHQYTKLKELYYLSYANFQQSQLLKSSNKYGQAIAYMKLAEETIKKHSGYSSTFDPTFKDKLKEHAKLVRSEYELLEKDNDFIYHDMVPNASTLPEIKPMDSAKAVVLGDQKISEIVGKDLFDRIVPLKVHEQSSMYSEEVAKLLRAESEKCELADLELNSTLEFLQLPKSLVDLRLLLEETNGNESSEVNSDTIDARVVQGAAAIMNESVDTSRSANLRAQVQSNVDTCDRLVAQEAQKYDSNKAKHGTAWVQEQYPAALMNLKQDLARAKKSLLDASDTDKKISAIYNKIKPDIEILSKGITSAEVLREYNKTSKEPESLLDMDDEPVNVAGSREKLTKVDDKLQKLRYLQKERSNTYEDLKEKAHNDDISKSLIMNRNTTQIEDIFNAELAKFRPYQERIALTVEKQAPLINDLKKAMNEVLDDHTVKFRLKKRESSKSTTQAVNARFLNSIEQWNTYKGGVAEGEAFYERLLTFTSNLRFALEKLVSERSNEADKLVHQIETNGPQRDQDLLRQQFERFSLQNQAPAGHYGQPGSFASSFSSPAGSFSSPSAAAPPLPSKPTTSTDFYSTPSAYDPSLYSQFNRRV</sequence>
<evidence type="ECO:0000313" key="8">
    <source>
        <dbReference type="EMBL" id="KAH3677954.1"/>
    </source>
</evidence>
<dbReference type="InterPro" id="IPR038499">
    <property type="entry name" value="BRO1_sf"/>
</dbReference>
<evidence type="ECO:0000313" key="9">
    <source>
        <dbReference type="Proteomes" id="UP000788993"/>
    </source>
</evidence>
<evidence type="ECO:0000256" key="3">
    <source>
        <dbReference type="ARBA" id="ARBA00022490"/>
    </source>
</evidence>
<evidence type="ECO:0000256" key="5">
    <source>
        <dbReference type="ARBA" id="ARBA00041284"/>
    </source>
</evidence>
<feature type="region of interest" description="Disordered" evidence="6">
    <location>
        <begin position="750"/>
        <end position="809"/>
    </location>
</feature>
<evidence type="ECO:0000256" key="4">
    <source>
        <dbReference type="ARBA" id="ARBA00022753"/>
    </source>
</evidence>
<dbReference type="InterPro" id="IPR004328">
    <property type="entry name" value="BRO1_dom"/>
</dbReference>
<dbReference type="InterPro" id="IPR025304">
    <property type="entry name" value="ALIX_V_dom"/>
</dbReference>
<dbReference type="PANTHER" id="PTHR23030">
    <property type="entry name" value="PCD6 INTERACTING PROTEIN-RELATED"/>
    <property type="match status" value="1"/>
</dbReference>
<dbReference type="GO" id="GO:0005768">
    <property type="term" value="C:endosome"/>
    <property type="evidence" value="ECO:0007669"/>
    <property type="project" value="UniProtKB-SubCell"/>
</dbReference>
<accession>A0A9P8PVC4</accession>
<dbReference type="Gene3D" id="1.20.120.560">
    <property type="entry name" value="alix/aip1 in complex with the ypdl late domain"/>
    <property type="match status" value="1"/>
</dbReference>
<feature type="compositionally biased region" description="Polar residues" evidence="6">
    <location>
        <begin position="783"/>
        <end position="809"/>
    </location>
</feature>
<gene>
    <name evidence="8" type="ORF">OGATHE_000609</name>
</gene>
<evidence type="ECO:0000256" key="2">
    <source>
        <dbReference type="ARBA" id="ARBA00004496"/>
    </source>
</evidence>
<feature type="compositionally biased region" description="Low complexity" evidence="6">
    <location>
        <begin position="756"/>
        <end position="775"/>
    </location>
</feature>
<dbReference type="Pfam" id="PF13949">
    <property type="entry name" value="ALIX_LYPXL_bnd"/>
    <property type="match status" value="1"/>
</dbReference>
<keyword evidence="4" id="KW-0967">Endosome</keyword>
<dbReference type="Gene3D" id="1.20.140.50">
    <property type="entry name" value="alix/aip1 like domains"/>
    <property type="match status" value="1"/>
</dbReference>
<reference evidence="8" key="1">
    <citation type="journal article" date="2021" name="Open Biol.">
        <title>Shared evolutionary footprints suggest mitochondrial oxidative damage underlies multiple complex I losses in fungi.</title>
        <authorList>
            <person name="Schikora-Tamarit M.A."/>
            <person name="Marcet-Houben M."/>
            <person name="Nosek J."/>
            <person name="Gabaldon T."/>
        </authorList>
    </citation>
    <scope>NUCLEOTIDE SEQUENCE</scope>
    <source>
        <strain evidence="8">NCAIM Y.01608</strain>
    </source>
</reference>
<dbReference type="PROSITE" id="PS51180">
    <property type="entry name" value="BRO1"/>
    <property type="match status" value="1"/>
</dbReference>
<organism evidence="8 9">
    <name type="scientific">Ogataea polymorpha</name>
    <dbReference type="NCBI Taxonomy" id="460523"/>
    <lineage>
        <taxon>Eukaryota</taxon>
        <taxon>Fungi</taxon>
        <taxon>Dikarya</taxon>
        <taxon>Ascomycota</taxon>
        <taxon>Saccharomycotina</taxon>
        <taxon>Pichiomycetes</taxon>
        <taxon>Pichiales</taxon>
        <taxon>Pichiaceae</taxon>
        <taxon>Ogataea</taxon>
    </lineage>
</organism>
<evidence type="ECO:0000256" key="6">
    <source>
        <dbReference type="SAM" id="MobiDB-lite"/>
    </source>
</evidence>
<evidence type="ECO:0000259" key="7">
    <source>
        <dbReference type="PROSITE" id="PS51180"/>
    </source>
</evidence>
<name>A0A9P8PVC4_9ASCO</name>
<reference evidence="8" key="2">
    <citation type="submission" date="2021-01" db="EMBL/GenBank/DDBJ databases">
        <authorList>
            <person name="Schikora-Tamarit M.A."/>
        </authorList>
    </citation>
    <scope>NUCLEOTIDE SEQUENCE</scope>
    <source>
        <strain evidence="8">NCAIM Y.01608</strain>
    </source>
</reference>
<dbReference type="PANTHER" id="PTHR23030:SF30">
    <property type="entry name" value="TYROSINE-PROTEIN PHOSPHATASE NON-RECEPTOR TYPE 23"/>
    <property type="match status" value="1"/>
</dbReference>
<comment type="subcellular location">
    <subcellularLocation>
        <location evidence="2">Cytoplasm</location>
    </subcellularLocation>
    <subcellularLocation>
        <location evidence="1">Endosome</location>
    </subcellularLocation>
</comment>
<dbReference type="Proteomes" id="UP000788993">
    <property type="component" value="Unassembled WGS sequence"/>
</dbReference>
<protein>
    <recommendedName>
        <fullName evidence="5">BRO domain-containing protein 1</fullName>
    </recommendedName>
</protein>
<dbReference type="EMBL" id="JAEUBD010000095">
    <property type="protein sequence ID" value="KAH3677954.1"/>
    <property type="molecule type" value="Genomic_DNA"/>
</dbReference>
<dbReference type="SMART" id="SM01041">
    <property type="entry name" value="BRO1"/>
    <property type="match status" value="1"/>
</dbReference>
<proteinExistence type="predicted"/>
<keyword evidence="9" id="KW-1185">Reference proteome</keyword>
<keyword evidence="3" id="KW-0963">Cytoplasm</keyword>
<dbReference type="Gene3D" id="1.25.40.280">
    <property type="entry name" value="alix/aip1 like domains"/>
    <property type="match status" value="1"/>
</dbReference>
<evidence type="ECO:0000256" key="1">
    <source>
        <dbReference type="ARBA" id="ARBA00004177"/>
    </source>
</evidence>
<dbReference type="AlphaFoldDB" id="A0A9P8PVC4"/>
<feature type="domain" description="BRO1" evidence="7">
    <location>
        <begin position="3"/>
        <end position="378"/>
    </location>
</feature>
<comment type="caution">
    <text evidence="8">The sequence shown here is derived from an EMBL/GenBank/DDBJ whole genome shotgun (WGS) entry which is preliminary data.</text>
</comment>
<dbReference type="Pfam" id="PF03097">
    <property type="entry name" value="BRO1"/>
    <property type="match status" value="1"/>
</dbReference>
<dbReference type="GO" id="GO:0043328">
    <property type="term" value="P:protein transport to vacuole involved in ubiquitin-dependent protein catabolic process via the multivesicular body sorting pathway"/>
    <property type="evidence" value="ECO:0007669"/>
    <property type="project" value="TreeGrafter"/>
</dbReference>